<dbReference type="InterPro" id="IPR026555">
    <property type="entry name" value="NSL3/Tex30"/>
</dbReference>
<dbReference type="GO" id="GO:0016787">
    <property type="term" value="F:hydrolase activity"/>
    <property type="evidence" value="ECO:0007669"/>
    <property type="project" value="UniProtKB-KW"/>
</dbReference>
<keyword evidence="2" id="KW-0378">Hydrolase</keyword>
<dbReference type="PANTHER" id="PTHR13136">
    <property type="entry name" value="TESTIS DEVELOPMENT PROTEIN PRTD"/>
    <property type="match status" value="1"/>
</dbReference>
<dbReference type="InterPro" id="IPR046879">
    <property type="entry name" value="KANL3/Tex30_Abhydrolase"/>
</dbReference>
<feature type="domain" description="KANL3/Tex30 alpha/beta hydrolase-like" evidence="1">
    <location>
        <begin position="19"/>
        <end position="212"/>
    </location>
</feature>
<sequence>MAVVAAPLHWTLPEGKPCASLLFAHGAGAPMDSDFMETLASLLAAQQIAVARFEFPYMAQRRHGGSRRPPDRQPVLLAAFAEALAAMPNDVPCFIGGKSMGGRMASVLASEPGPLPVSVAGVVCFSYPFHPPRRPESLRIAHLPALPVPMLICQGERDPLGDQGEVAGYHLGEHVMLHWLGDGDHDLKPRKASGLTHAANLASAAAAAAAFMGRIAGA</sequence>
<dbReference type="InterPro" id="IPR029058">
    <property type="entry name" value="AB_hydrolase_fold"/>
</dbReference>
<keyword evidence="3" id="KW-1185">Reference proteome</keyword>
<dbReference type="SUPFAM" id="SSF53474">
    <property type="entry name" value="alpha/beta-Hydrolases"/>
    <property type="match status" value="1"/>
</dbReference>
<reference evidence="2" key="1">
    <citation type="submission" date="2022-04" db="EMBL/GenBank/DDBJ databases">
        <title>Alcanivorax sp. CY1518 draft genome sequence.</title>
        <authorList>
            <person name="Zhao G."/>
            <person name="An M."/>
        </authorList>
    </citation>
    <scope>NUCLEOTIDE SEQUENCE</scope>
    <source>
        <strain evidence="2">CY1518</strain>
    </source>
</reference>
<dbReference type="Gene3D" id="3.40.50.1820">
    <property type="entry name" value="alpha/beta hydrolase"/>
    <property type="match status" value="1"/>
</dbReference>
<dbReference type="Pfam" id="PF20408">
    <property type="entry name" value="Abhydrolase_11"/>
    <property type="match status" value="1"/>
</dbReference>
<evidence type="ECO:0000313" key="2">
    <source>
        <dbReference type="EMBL" id="MCK0537593.1"/>
    </source>
</evidence>
<evidence type="ECO:0000259" key="1">
    <source>
        <dbReference type="Pfam" id="PF20408"/>
    </source>
</evidence>
<proteinExistence type="predicted"/>
<name>A0ABT0E6Y0_9GAMM</name>
<protein>
    <submittedName>
        <fullName evidence="2">Alpha/beta hydrolase</fullName>
    </submittedName>
</protein>
<dbReference type="RefSeq" id="WP_246951338.1">
    <property type="nucleotide sequence ID" value="NZ_JALKII010000004.1"/>
</dbReference>
<organism evidence="2 3">
    <name type="scientific">Alcanivorax quisquiliarum</name>
    <dbReference type="NCBI Taxonomy" id="2933565"/>
    <lineage>
        <taxon>Bacteria</taxon>
        <taxon>Pseudomonadati</taxon>
        <taxon>Pseudomonadota</taxon>
        <taxon>Gammaproteobacteria</taxon>
        <taxon>Oceanospirillales</taxon>
        <taxon>Alcanivoracaceae</taxon>
        <taxon>Alcanivorax</taxon>
    </lineage>
</organism>
<dbReference type="EMBL" id="JALKII010000004">
    <property type="protein sequence ID" value="MCK0537593.1"/>
    <property type="molecule type" value="Genomic_DNA"/>
</dbReference>
<accession>A0ABT0E6Y0</accession>
<gene>
    <name evidence="2" type="ORF">MU846_07715</name>
</gene>
<comment type="caution">
    <text evidence="2">The sequence shown here is derived from an EMBL/GenBank/DDBJ whole genome shotgun (WGS) entry which is preliminary data.</text>
</comment>
<dbReference type="PANTHER" id="PTHR13136:SF11">
    <property type="entry name" value="TESTIS-EXPRESSED PROTEIN 30"/>
    <property type="match status" value="1"/>
</dbReference>
<evidence type="ECO:0000313" key="3">
    <source>
        <dbReference type="Proteomes" id="UP001165524"/>
    </source>
</evidence>
<dbReference type="Proteomes" id="UP001165524">
    <property type="component" value="Unassembled WGS sequence"/>
</dbReference>